<evidence type="ECO:0000313" key="2">
    <source>
        <dbReference type="EMBL" id="HIX01653.1"/>
    </source>
</evidence>
<accession>A0A9D1UWH9</accession>
<keyword evidence="1" id="KW-1133">Transmembrane helix</keyword>
<keyword evidence="1" id="KW-0472">Membrane</keyword>
<keyword evidence="1" id="KW-0812">Transmembrane</keyword>
<reference evidence="2" key="2">
    <citation type="submission" date="2021-04" db="EMBL/GenBank/DDBJ databases">
        <authorList>
            <person name="Gilroy R."/>
        </authorList>
    </citation>
    <scope>NUCLEOTIDE SEQUENCE</scope>
    <source>
        <strain evidence="2">6627</strain>
    </source>
</reference>
<dbReference type="Proteomes" id="UP000823963">
    <property type="component" value="Unassembled WGS sequence"/>
</dbReference>
<evidence type="ECO:0000313" key="3">
    <source>
        <dbReference type="Proteomes" id="UP000823963"/>
    </source>
</evidence>
<organism evidence="2 3">
    <name type="scientific">Candidatus Ligilactobacillus excrementigallinarum</name>
    <dbReference type="NCBI Taxonomy" id="2838641"/>
    <lineage>
        <taxon>Bacteria</taxon>
        <taxon>Bacillati</taxon>
        <taxon>Bacillota</taxon>
        <taxon>Bacilli</taxon>
        <taxon>Lactobacillales</taxon>
        <taxon>Lactobacillaceae</taxon>
        <taxon>Ligilactobacillus</taxon>
    </lineage>
</organism>
<feature type="transmembrane region" description="Helical" evidence="1">
    <location>
        <begin position="40"/>
        <end position="66"/>
    </location>
</feature>
<protein>
    <submittedName>
        <fullName evidence="2">Uncharacterized protein</fullName>
    </submittedName>
</protein>
<reference evidence="2" key="1">
    <citation type="journal article" date="2021" name="PeerJ">
        <title>Extensive microbial diversity within the chicken gut microbiome revealed by metagenomics and culture.</title>
        <authorList>
            <person name="Gilroy R."/>
            <person name="Ravi A."/>
            <person name="Getino M."/>
            <person name="Pursley I."/>
            <person name="Horton D.L."/>
            <person name="Alikhan N.F."/>
            <person name="Baker D."/>
            <person name="Gharbi K."/>
            <person name="Hall N."/>
            <person name="Watson M."/>
            <person name="Adriaenssens E.M."/>
            <person name="Foster-Nyarko E."/>
            <person name="Jarju S."/>
            <person name="Secka A."/>
            <person name="Antonio M."/>
            <person name="Oren A."/>
            <person name="Chaudhuri R.R."/>
            <person name="La Ragione R."/>
            <person name="Hildebrand F."/>
            <person name="Pallen M.J."/>
        </authorList>
    </citation>
    <scope>NUCLEOTIDE SEQUENCE</scope>
    <source>
        <strain evidence="2">6627</strain>
    </source>
</reference>
<dbReference type="EMBL" id="DXFP01000021">
    <property type="protein sequence ID" value="HIX01653.1"/>
    <property type="molecule type" value="Genomic_DNA"/>
</dbReference>
<proteinExistence type="predicted"/>
<evidence type="ECO:0000256" key="1">
    <source>
        <dbReference type="SAM" id="Phobius"/>
    </source>
</evidence>
<sequence>MKHLKRNLILIFLADTLLLIACLAFSIQQIMAHPHLSFGMILLLIVDFVVLSSFISLLTVAVQYFVRKIKERKK</sequence>
<gene>
    <name evidence="2" type="ORF">H9861_02745</name>
</gene>
<comment type="caution">
    <text evidence="2">The sequence shown here is derived from an EMBL/GenBank/DDBJ whole genome shotgun (WGS) entry which is preliminary data.</text>
</comment>
<name>A0A9D1UWH9_9LACO</name>
<dbReference type="AlphaFoldDB" id="A0A9D1UWH9"/>